<proteinExistence type="predicted"/>
<feature type="region of interest" description="Disordered" evidence="1">
    <location>
        <begin position="1"/>
        <end position="20"/>
    </location>
</feature>
<dbReference type="Proteomes" id="UP000243499">
    <property type="component" value="Chromosome 4"/>
</dbReference>
<dbReference type="Gramene" id="PAN26150">
    <property type="protein sequence ID" value="PAN26150"/>
    <property type="gene ID" value="PAHAL_4G351100"/>
</dbReference>
<evidence type="ECO:0000256" key="1">
    <source>
        <dbReference type="SAM" id="MobiDB-lite"/>
    </source>
</evidence>
<reference evidence="2" key="1">
    <citation type="submission" date="2018-04" db="EMBL/GenBank/DDBJ databases">
        <title>WGS assembly of Panicum hallii.</title>
        <authorList>
            <person name="Lovell J."/>
            <person name="Jenkins J."/>
            <person name="Lowry D."/>
            <person name="Mamidi S."/>
            <person name="Sreedasyam A."/>
            <person name="Weng X."/>
            <person name="Barry K."/>
            <person name="Bonette J."/>
            <person name="Campitelli B."/>
            <person name="Daum C."/>
            <person name="Gordon S."/>
            <person name="Gould B."/>
            <person name="Lipzen A."/>
            <person name="Macqueen A."/>
            <person name="Palacio-Mejia J."/>
            <person name="Plott C."/>
            <person name="Shakirov E."/>
            <person name="Shu S."/>
            <person name="Yoshinaga Y."/>
            <person name="Zane M."/>
            <person name="Rokhsar D."/>
            <person name="Grimwood J."/>
            <person name="Schmutz J."/>
            <person name="Juenger T."/>
        </authorList>
    </citation>
    <scope>NUCLEOTIDE SEQUENCE [LARGE SCALE GENOMIC DNA]</scope>
    <source>
        <strain evidence="2">FIL2</strain>
    </source>
</reference>
<name>A0A2S3HMD6_9POAL</name>
<organism evidence="2">
    <name type="scientific">Panicum hallii</name>
    <dbReference type="NCBI Taxonomy" id="206008"/>
    <lineage>
        <taxon>Eukaryota</taxon>
        <taxon>Viridiplantae</taxon>
        <taxon>Streptophyta</taxon>
        <taxon>Embryophyta</taxon>
        <taxon>Tracheophyta</taxon>
        <taxon>Spermatophyta</taxon>
        <taxon>Magnoliopsida</taxon>
        <taxon>Liliopsida</taxon>
        <taxon>Poales</taxon>
        <taxon>Poaceae</taxon>
        <taxon>PACMAD clade</taxon>
        <taxon>Panicoideae</taxon>
        <taxon>Panicodae</taxon>
        <taxon>Paniceae</taxon>
        <taxon>Panicinae</taxon>
        <taxon>Panicum</taxon>
        <taxon>Panicum sect. Panicum</taxon>
    </lineage>
</organism>
<evidence type="ECO:0000313" key="2">
    <source>
        <dbReference type="EMBL" id="PAN26150.1"/>
    </source>
</evidence>
<protein>
    <submittedName>
        <fullName evidence="2">Uncharacterized protein</fullName>
    </submittedName>
</protein>
<dbReference type="EMBL" id="CM008049">
    <property type="protein sequence ID" value="PAN26150.1"/>
    <property type="molecule type" value="Genomic_DNA"/>
</dbReference>
<dbReference type="AlphaFoldDB" id="A0A2S3HMD6"/>
<gene>
    <name evidence="2" type="ORF">PAHAL_4G351100</name>
</gene>
<accession>A0A2S3HMD6</accession>
<sequence>MASIALVGRRGERLSDGTEEAGAVGHGSVFQIEPLCFGSGQGEVSGEARLWPFHARLDQWHVLGVFVHNGGHDIIGVRH</sequence>